<evidence type="ECO:0000313" key="1">
    <source>
        <dbReference type="EMBL" id="MBB6732424.1"/>
    </source>
</evidence>
<proteinExistence type="predicted"/>
<reference evidence="1 2" key="1">
    <citation type="submission" date="2020-08" db="EMBL/GenBank/DDBJ databases">
        <title>Cohnella phylogeny.</title>
        <authorList>
            <person name="Dunlap C."/>
        </authorList>
    </citation>
    <scope>NUCLEOTIDE SEQUENCE [LARGE SCALE GENOMIC DNA]</scope>
    <source>
        <strain evidence="1 2">CBP 2801</strain>
    </source>
</reference>
<organism evidence="1 2">
    <name type="scientific">Cohnella zeiphila</name>
    <dbReference type="NCBI Taxonomy" id="2761120"/>
    <lineage>
        <taxon>Bacteria</taxon>
        <taxon>Bacillati</taxon>
        <taxon>Bacillota</taxon>
        <taxon>Bacilli</taxon>
        <taxon>Bacillales</taxon>
        <taxon>Paenibacillaceae</taxon>
        <taxon>Cohnella</taxon>
    </lineage>
</organism>
<dbReference type="AlphaFoldDB" id="A0A7X0SM58"/>
<dbReference type="Proteomes" id="UP000564644">
    <property type="component" value="Unassembled WGS sequence"/>
</dbReference>
<keyword evidence="2" id="KW-1185">Reference proteome</keyword>
<sequence>MDIAALSTALSQQKTAQAFGVAVLAMANDQTKQQGQNLVQMIAGSLDPNLGTRLDVRA</sequence>
<comment type="caution">
    <text evidence="1">The sequence shown here is derived from an EMBL/GenBank/DDBJ whole genome shotgun (WGS) entry which is preliminary data.</text>
</comment>
<name>A0A7X0SM58_9BACL</name>
<protein>
    <submittedName>
        <fullName evidence="1">YjfB family protein</fullName>
    </submittedName>
</protein>
<accession>A0A7X0SM58</accession>
<dbReference type="EMBL" id="JACJVO010000020">
    <property type="protein sequence ID" value="MBB6732424.1"/>
    <property type="molecule type" value="Genomic_DNA"/>
</dbReference>
<dbReference type="Pfam" id="PF14070">
    <property type="entry name" value="YjfB_motility"/>
    <property type="match status" value="1"/>
</dbReference>
<dbReference type="RefSeq" id="WP_185130095.1">
    <property type="nucleotide sequence ID" value="NZ_JACJVO010000020.1"/>
</dbReference>
<gene>
    <name evidence="1" type="ORF">H7C18_16000</name>
</gene>
<dbReference type="InterPro" id="IPR025906">
    <property type="entry name" value="YjfB_motility"/>
</dbReference>
<evidence type="ECO:0000313" key="2">
    <source>
        <dbReference type="Proteomes" id="UP000564644"/>
    </source>
</evidence>